<accession>A0AAV7EIF6</accession>
<keyword evidence="2" id="KW-0808">Transferase</keyword>
<dbReference type="FunFam" id="3.40.50.2000:FF:000064">
    <property type="entry name" value="Glycosyltransferase"/>
    <property type="match status" value="1"/>
</dbReference>
<evidence type="ECO:0000256" key="5">
    <source>
        <dbReference type="ARBA" id="ARBA00022833"/>
    </source>
</evidence>
<evidence type="ECO:0000256" key="4">
    <source>
        <dbReference type="ARBA" id="ARBA00022771"/>
    </source>
</evidence>
<feature type="compositionally biased region" description="Basic and acidic residues" evidence="6">
    <location>
        <begin position="527"/>
        <end position="544"/>
    </location>
</feature>
<dbReference type="CDD" id="cd03784">
    <property type="entry name" value="GT1_Gtf-like"/>
    <property type="match status" value="1"/>
</dbReference>
<comment type="caution">
    <text evidence="8">The sequence shown here is derived from an EMBL/GenBank/DDBJ whole genome shotgun (WGS) entry which is preliminary data.</text>
</comment>
<keyword evidence="9" id="KW-1185">Reference proteome</keyword>
<evidence type="ECO:0000256" key="2">
    <source>
        <dbReference type="ARBA" id="ARBA00022679"/>
    </source>
</evidence>
<dbReference type="Gene3D" id="3.30.40.10">
    <property type="entry name" value="Zinc/RING finger domain, C3HC4 (zinc finger)"/>
    <property type="match status" value="1"/>
</dbReference>
<evidence type="ECO:0000256" key="3">
    <source>
        <dbReference type="ARBA" id="ARBA00022723"/>
    </source>
</evidence>
<dbReference type="InterPro" id="IPR002213">
    <property type="entry name" value="UDP_glucos_trans"/>
</dbReference>
<evidence type="ECO:0000313" key="9">
    <source>
        <dbReference type="Proteomes" id="UP000825729"/>
    </source>
</evidence>
<dbReference type="InterPro" id="IPR011011">
    <property type="entry name" value="Znf_FYVE_PHD"/>
</dbReference>
<dbReference type="SUPFAM" id="SSF53756">
    <property type="entry name" value="UDP-Glycosyltransferase/glycogen phosphorylase"/>
    <property type="match status" value="1"/>
</dbReference>
<dbReference type="Proteomes" id="UP000825729">
    <property type="component" value="Unassembled WGS sequence"/>
</dbReference>
<evidence type="ECO:0000313" key="8">
    <source>
        <dbReference type="EMBL" id="KAG9448610.1"/>
    </source>
</evidence>
<dbReference type="GO" id="GO:0035251">
    <property type="term" value="F:UDP-glucosyltransferase activity"/>
    <property type="evidence" value="ECO:0007669"/>
    <property type="project" value="TreeGrafter"/>
</dbReference>
<feature type="compositionally biased region" description="Polar residues" evidence="6">
    <location>
        <begin position="658"/>
        <end position="675"/>
    </location>
</feature>
<dbReference type="Gene3D" id="3.40.50.2000">
    <property type="entry name" value="Glycogen Phosphorylase B"/>
    <property type="match status" value="2"/>
</dbReference>
<keyword evidence="3" id="KW-0479">Metal-binding</keyword>
<evidence type="ECO:0000256" key="1">
    <source>
        <dbReference type="ARBA" id="ARBA00009995"/>
    </source>
</evidence>
<dbReference type="SMART" id="SM00249">
    <property type="entry name" value="PHD"/>
    <property type="match status" value="1"/>
</dbReference>
<dbReference type="EMBL" id="JAINDJ010000004">
    <property type="protein sequence ID" value="KAG9448610.1"/>
    <property type="molecule type" value="Genomic_DNA"/>
</dbReference>
<organism evidence="8 9">
    <name type="scientific">Aristolochia fimbriata</name>
    <name type="common">White veined hardy Dutchman's pipe vine</name>
    <dbReference type="NCBI Taxonomy" id="158543"/>
    <lineage>
        <taxon>Eukaryota</taxon>
        <taxon>Viridiplantae</taxon>
        <taxon>Streptophyta</taxon>
        <taxon>Embryophyta</taxon>
        <taxon>Tracheophyta</taxon>
        <taxon>Spermatophyta</taxon>
        <taxon>Magnoliopsida</taxon>
        <taxon>Magnoliidae</taxon>
        <taxon>Piperales</taxon>
        <taxon>Aristolochiaceae</taxon>
        <taxon>Aristolochia</taxon>
    </lineage>
</organism>
<gene>
    <name evidence="8" type="ORF">H6P81_008575</name>
</gene>
<dbReference type="SUPFAM" id="SSF57903">
    <property type="entry name" value="FYVE/PHD zinc finger"/>
    <property type="match status" value="1"/>
</dbReference>
<dbReference type="GO" id="GO:0008270">
    <property type="term" value="F:zinc ion binding"/>
    <property type="evidence" value="ECO:0007669"/>
    <property type="project" value="UniProtKB-KW"/>
</dbReference>
<proteinExistence type="inferred from homology"/>
<feature type="domain" description="Zinc finger PHD-type" evidence="7">
    <location>
        <begin position="374"/>
        <end position="419"/>
    </location>
</feature>
<dbReference type="Pfam" id="PF00201">
    <property type="entry name" value="UDPGT"/>
    <property type="match status" value="1"/>
</dbReference>
<dbReference type="CDD" id="cd15489">
    <property type="entry name" value="PHD_SF"/>
    <property type="match status" value="1"/>
</dbReference>
<name>A0AAV7EIF6_ARIFI</name>
<dbReference type="PANTHER" id="PTHR48047">
    <property type="entry name" value="GLYCOSYLTRANSFERASE"/>
    <property type="match status" value="1"/>
</dbReference>
<keyword evidence="5" id="KW-0862">Zinc</keyword>
<feature type="region of interest" description="Disordered" evidence="6">
    <location>
        <begin position="645"/>
        <end position="676"/>
    </location>
</feature>
<reference evidence="8 9" key="1">
    <citation type="submission" date="2021-07" db="EMBL/GenBank/DDBJ databases">
        <title>The Aristolochia fimbriata genome: insights into angiosperm evolution, floral development and chemical biosynthesis.</title>
        <authorList>
            <person name="Jiao Y."/>
        </authorList>
    </citation>
    <scope>NUCLEOTIDE SEQUENCE [LARGE SCALE GENOMIC DNA]</scope>
    <source>
        <strain evidence="8">IBCAS-2021</strain>
        <tissue evidence="8">Leaf</tissue>
    </source>
</reference>
<feature type="region of interest" description="Disordered" evidence="6">
    <location>
        <begin position="520"/>
        <end position="544"/>
    </location>
</feature>
<keyword evidence="4" id="KW-0863">Zinc-finger</keyword>
<dbReference type="InterPro" id="IPR013083">
    <property type="entry name" value="Znf_RING/FYVE/PHD"/>
</dbReference>
<dbReference type="PANTHER" id="PTHR48047:SF8">
    <property type="entry name" value="FLAVONOL 3-O-GLUCOSYLTRANSFERASE UGT89B1"/>
    <property type="match status" value="1"/>
</dbReference>
<protein>
    <recommendedName>
        <fullName evidence="7">Zinc finger PHD-type domain-containing protein</fullName>
    </recommendedName>
</protein>
<comment type="similarity">
    <text evidence="1">Belongs to the UDP-glycosyltransferase family.</text>
</comment>
<dbReference type="InterPro" id="IPR001965">
    <property type="entry name" value="Znf_PHD"/>
</dbReference>
<sequence length="1302" mass="142065">MSSASHLSMASPSILPWAWIIEALADFKPADTDLLEALLLSVPDIMNDSFTNARERVSLRFLEEWLDSNFSKSVNRLAIYAPSSSGLSLDIGACEQSEDFLQKVATAFSLGKHGSELKYEVEQFIHRKRASLPASALDQLMGTFHDHNHPSAPYMKDITGHAIEDDQCILDKTLAGHKNNYKPAQRHEKNKMSNVFQSSEARLTSGIPENVSEFSTSRRGALFQQKISENEEVRNDANVQLQNQSSPTQPSSFVGEICGTTNGLLSLAEAACQQNRNETGGHRTEEKIQLDKLNCDVQPSSKRVEVPQNMPAQVAVTVFPGGSPKKFCSGESEDVVSDMSSSDGLSDKGTDLHSNDHLLLVVKQRFQSFQTQMLCIKCQGGGELLTCCSSGCGLAAHESCFGTPVSFDTSGKFYCPFCTYTRANSAYRRAKKRVVLSKKILSDFIGGDLVNECRGKSQPVTGVDKLCEAAMTGEVSHGKSCQNGTKISDNQIVMEATVGVEYSSEKSPCREAEKLNCDEAGVPLTSNRHDTSKEDSVQGVKDDDKSARTIEPLHETVPSGQTGISPTCDNELSVPFKDRRETIGMANNHQEGSGIRNGKHREGANSDLISETSAGTTLLNDKRFTRTKRQREVDEQDCSTLLDVKKEVAGSRNHEEGSNSGTKRQASSRHQTTATLPVGRRNKLLWSADEEEMLREGFNKFSGKEGKNIPWVKILEHGSHRLEHQRTTRTGGKIGFSFVRPVNTTNPSSLGWRYCCRSTSDLRRPSIGSTPLTGQISEDQTTFTFPLHASSIRIYDKTHRRRRRRSFRKISDLHRRRQSPFYLSPGAVIMSGAGAHVLVIPYPAQGHLIPLLDHAHQLSSRGLLVTVLVTTKNLPLLDPLLSNSPSIHTLVLPFPKHPSIPDGVENVKDLPVPYFRPMMRALSALLDPALSWARSHPTPPTAILSDIFVGWTHRLAADLGVPRLLFSPSGAFAISVSNSLWRRMPNRPDGSSDPDRFPVSFPELPGSPIYPWVQLSNVYRSYKEGDELSEFIKDGMVANMGSWGVVVNSFAELEGKWLEHLKGSLGHPRIWAVGPLHLQQAVEGGDRGGSSSVEAEEVMRWLEGREEGSVVFACFGSQAVLSRLQMEAVAEGLRRSGAAFVWCVKEPTRGHDADSFGVVPAGFEAAVAGRGWVIRGWAPQVAILSHRSVGAFLSHCGWNSVLEGIVGGVSFLAWPMGADQFVNAALLEETGVAVRVCEGAATVPDPDVLARAMAETVAPGRPRRARASELSAAALGAVAGGGSSVNELDALVSELVRTTQNS</sequence>
<dbReference type="FunFam" id="3.40.50.2000:FF:000143">
    <property type="entry name" value="UDP-glycosyltransferase 89B1"/>
    <property type="match status" value="1"/>
</dbReference>
<evidence type="ECO:0000259" key="7">
    <source>
        <dbReference type="SMART" id="SM00249"/>
    </source>
</evidence>
<evidence type="ECO:0000256" key="6">
    <source>
        <dbReference type="SAM" id="MobiDB-lite"/>
    </source>
</evidence>
<feature type="compositionally biased region" description="Basic and acidic residues" evidence="6">
    <location>
        <begin position="645"/>
        <end position="657"/>
    </location>
</feature>